<dbReference type="InterPro" id="IPR029052">
    <property type="entry name" value="Metallo-depent_PP-like"/>
</dbReference>
<gene>
    <name evidence="2" type="ORF">MNBD_GAMMA09-2836</name>
</gene>
<dbReference type="InterPro" id="IPR004843">
    <property type="entry name" value="Calcineurin-like_PHP"/>
</dbReference>
<protein>
    <submittedName>
        <fullName evidence="2">Ser/Thr protein phosphatase family protein</fullName>
    </submittedName>
</protein>
<feature type="domain" description="Calcineurin-like phosphoesterase" evidence="1">
    <location>
        <begin position="1"/>
        <end position="231"/>
    </location>
</feature>
<dbReference type="Gene3D" id="3.60.21.10">
    <property type="match status" value="1"/>
</dbReference>
<dbReference type="Pfam" id="PF00149">
    <property type="entry name" value="Metallophos"/>
    <property type="match status" value="1"/>
</dbReference>
<reference evidence="2" key="1">
    <citation type="submission" date="2018-06" db="EMBL/GenBank/DDBJ databases">
        <authorList>
            <person name="Zhirakovskaya E."/>
        </authorList>
    </citation>
    <scope>NUCLEOTIDE SEQUENCE</scope>
</reference>
<dbReference type="PANTHER" id="PTHR37844:SF2">
    <property type="entry name" value="SER_THR PROTEIN PHOSPHATASE SUPERFAMILY (AFU_ORTHOLOGUE AFUA_1G14840)"/>
    <property type="match status" value="1"/>
</dbReference>
<sequence>MKIQILSDLHNEFLRKPATCKTHNWAGEIPLTDADLIILAGDIDVGLKGVEWAISESERLGKDILYIAGNHEFYGYEYSSLKHKLRKHCEGTRVYFLDCDSYTTQDVRFLGLTLWTDYRGDIKIPQDLAMHIINRALADHRAISTKTNGKTDLFKPVDALNLHINELAWLTEQLNLPFEGKTVIVTHHGPHPVCQHPAFPLSDISAAFHSDLGWVIEENDIAMWVYGHTHANLDTEISATRIISNQAGYPGEGLADFKPDKVYIV</sequence>
<proteinExistence type="predicted"/>
<dbReference type="PANTHER" id="PTHR37844">
    <property type="entry name" value="SER/THR PROTEIN PHOSPHATASE SUPERFAMILY (AFU_ORTHOLOGUE AFUA_1G14840)"/>
    <property type="match status" value="1"/>
</dbReference>
<accession>A0A3B0WX67</accession>
<name>A0A3B0WX67_9ZZZZ</name>
<dbReference type="GO" id="GO:0016787">
    <property type="term" value="F:hydrolase activity"/>
    <property type="evidence" value="ECO:0007669"/>
    <property type="project" value="InterPro"/>
</dbReference>
<dbReference type="AlphaFoldDB" id="A0A3B0WX67"/>
<evidence type="ECO:0000259" key="1">
    <source>
        <dbReference type="Pfam" id="PF00149"/>
    </source>
</evidence>
<evidence type="ECO:0000313" key="2">
    <source>
        <dbReference type="EMBL" id="VAW60618.1"/>
    </source>
</evidence>
<dbReference type="SUPFAM" id="SSF56300">
    <property type="entry name" value="Metallo-dependent phosphatases"/>
    <property type="match status" value="1"/>
</dbReference>
<dbReference type="EMBL" id="UOFI01000003">
    <property type="protein sequence ID" value="VAW60618.1"/>
    <property type="molecule type" value="Genomic_DNA"/>
</dbReference>
<organism evidence="2">
    <name type="scientific">hydrothermal vent metagenome</name>
    <dbReference type="NCBI Taxonomy" id="652676"/>
    <lineage>
        <taxon>unclassified sequences</taxon>
        <taxon>metagenomes</taxon>
        <taxon>ecological metagenomes</taxon>
    </lineage>
</organism>